<dbReference type="Pfam" id="PF00188">
    <property type="entry name" value="CAP"/>
    <property type="match status" value="1"/>
</dbReference>
<dbReference type="AlphaFoldDB" id="T1A2X8"/>
<protein>
    <submittedName>
        <fullName evidence="2">Allergen V5/Tpx-1 family protein</fullName>
    </submittedName>
</protein>
<sequence length="108" mass="12108">MSEELANAAWDHYNDIAPKGLLSHTGSNKSTYKDRIEKYCKWGGSIFEAIDYGTKETAKDVVITWLVDDGVPKRVHRMNLLNKEHKYLGVAKGDHKVAEQCVIAVFAA</sequence>
<reference evidence="2" key="1">
    <citation type="submission" date="2013-08" db="EMBL/GenBank/DDBJ databases">
        <authorList>
            <person name="Mendez C."/>
            <person name="Richter M."/>
            <person name="Ferrer M."/>
            <person name="Sanchez J."/>
        </authorList>
    </citation>
    <scope>NUCLEOTIDE SEQUENCE</scope>
</reference>
<name>T1A2X8_9ZZZZ</name>
<accession>T1A2X8</accession>
<proteinExistence type="predicted"/>
<dbReference type="CDD" id="cd05379">
    <property type="entry name" value="CAP_bacterial"/>
    <property type="match status" value="1"/>
</dbReference>
<gene>
    <name evidence="2" type="ORF">B1A_11993</name>
</gene>
<dbReference type="InterPro" id="IPR014044">
    <property type="entry name" value="CAP_dom"/>
</dbReference>
<reference evidence="2" key="2">
    <citation type="journal article" date="2014" name="ISME J.">
        <title>Microbial stratification in low pH oxic and suboxic macroscopic growths along an acid mine drainage.</title>
        <authorList>
            <person name="Mendez-Garcia C."/>
            <person name="Mesa V."/>
            <person name="Sprenger R.R."/>
            <person name="Richter M."/>
            <person name="Diez M.S."/>
            <person name="Solano J."/>
            <person name="Bargiela R."/>
            <person name="Golyshina O.V."/>
            <person name="Manteca A."/>
            <person name="Ramos J.L."/>
            <person name="Gallego J.R."/>
            <person name="Llorente I."/>
            <person name="Martins Dos Santos V.A."/>
            <person name="Jensen O.N."/>
            <person name="Pelaez A.I."/>
            <person name="Sanchez J."/>
            <person name="Ferrer M."/>
        </authorList>
    </citation>
    <scope>NUCLEOTIDE SEQUENCE</scope>
</reference>
<dbReference type="PANTHER" id="PTHR31157:SF1">
    <property type="entry name" value="SCP DOMAIN-CONTAINING PROTEIN"/>
    <property type="match status" value="1"/>
</dbReference>
<dbReference type="InterPro" id="IPR035940">
    <property type="entry name" value="CAP_sf"/>
</dbReference>
<evidence type="ECO:0000259" key="1">
    <source>
        <dbReference type="Pfam" id="PF00188"/>
    </source>
</evidence>
<dbReference type="PANTHER" id="PTHR31157">
    <property type="entry name" value="SCP DOMAIN-CONTAINING PROTEIN"/>
    <property type="match status" value="1"/>
</dbReference>
<dbReference type="EMBL" id="AUZX01008653">
    <property type="protein sequence ID" value="EQD54906.1"/>
    <property type="molecule type" value="Genomic_DNA"/>
</dbReference>
<dbReference type="Gene3D" id="3.40.33.10">
    <property type="entry name" value="CAP"/>
    <property type="match status" value="1"/>
</dbReference>
<comment type="caution">
    <text evidence="2">The sequence shown here is derived from an EMBL/GenBank/DDBJ whole genome shotgun (WGS) entry which is preliminary data.</text>
</comment>
<organism evidence="2">
    <name type="scientific">mine drainage metagenome</name>
    <dbReference type="NCBI Taxonomy" id="410659"/>
    <lineage>
        <taxon>unclassified sequences</taxon>
        <taxon>metagenomes</taxon>
        <taxon>ecological metagenomes</taxon>
    </lineage>
</organism>
<dbReference type="SUPFAM" id="SSF55797">
    <property type="entry name" value="PR-1-like"/>
    <property type="match status" value="1"/>
</dbReference>
<evidence type="ECO:0000313" key="2">
    <source>
        <dbReference type="EMBL" id="EQD54906.1"/>
    </source>
</evidence>
<feature type="domain" description="SCP" evidence="1">
    <location>
        <begin position="2"/>
        <end position="94"/>
    </location>
</feature>